<dbReference type="GO" id="GO:0005829">
    <property type="term" value="C:cytosol"/>
    <property type="evidence" value="ECO:0007669"/>
    <property type="project" value="TreeGrafter"/>
</dbReference>
<gene>
    <name evidence="17" type="ORF">CVIRNUC_008649</name>
</gene>
<proteinExistence type="inferred from homology"/>
<comment type="cofactor">
    <cofactor evidence="2">
        <name>Mg(2+)</name>
        <dbReference type="ChEBI" id="CHEBI:18420"/>
    </cofactor>
</comment>
<dbReference type="FunFam" id="3.40.50.1260:FF:000003">
    <property type="entry name" value="Phosphoglycerate kinase"/>
    <property type="match status" value="1"/>
</dbReference>
<dbReference type="InterPro" id="IPR036043">
    <property type="entry name" value="Phosphoglycerate_kinase_sf"/>
</dbReference>
<dbReference type="PANTHER" id="PTHR11406:SF23">
    <property type="entry name" value="PHOSPHOGLYCERATE KINASE 1, CHLOROPLASTIC-RELATED"/>
    <property type="match status" value="1"/>
</dbReference>
<evidence type="ECO:0000256" key="13">
    <source>
        <dbReference type="PIRSR" id="PIRSR000724-1"/>
    </source>
</evidence>
<evidence type="ECO:0000256" key="1">
    <source>
        <dbReference type="ARBA" id="ARBA00000642"/>
    </source>
</evidence>
<feature type="binding site" evidence="14">
    <location>
        <position position="393"/>
    </location>
    <ligand>
        <name>ATP</name>
        <dbReference type="ChEBI" id="CHEBI:30616"/>
    </ligand>
</feature>
<evidence type="ECO:0000256" key="16">
    <source>
        <dbReference type="RuleBase" id="RU000696"/>
    </source>
</evidence>
<dbReference type="GO" id="GO:0006096">
    <property type="term" value="P:glycolytic process"/>
    <property type="evidence" value="ECO:0007669"/>
    <property type="project" value="InterPro"/>
</dbReference>
<dbReference type="Proteomes" id="UP001314263">
    <property type="component" value="Unassembled WGS sequence"/>
</dbReference>
<dbReference type="HAMAP" id="MF_00145">
    <property type="entry name" value="Phosphoglyc_kinase"/>
    <property type="match status" value="1"/>
</dbReference>
<keyword evidence="8" id="KW-0547">Nucleotide-binding</keyword>
<comment type="similarity">
    <text evidence="3 15">Belongs to the phosphoglycerate kinase family.</text>
</comment>
<name>A0AAV1IG49_9CHLO</name>
<dbReference type="PIRSF" id="PIRSF000724">
    <property type="entry name" value="Pgk"/>
    <property type="match status" value="1"/>
</dbReference>
<dbReference type="GO" id="GO:0006094">
    <property type="term" value="P:gluconeogenesis"/>
    <property type="evidence" value="ECO:0007669"/>
    <property type="project" value="TreeGrafter"/>
</dbReference>
<keyword evidence="18" id="KW-1185">Reference proteome</keyword>
<dbReference type="InterPro" id="IPR015824">
    <property type="entry name" value="Phosphoglycerate_kinase_N"/>
</dbReference>
<dbReference type="Pfam" id="PF00162">
    <property type="entry name" value="PGK"/>
    <property type="match status" value="1"/>
</dbReference>
<evidence type="ECO:0000256" key="12">
    <source>
        <dbReference type="ARBA" id="ARBA00024331"/>
    </source>
</evidence>
<evidence type="ECO:0000256" key="3">
    <source>
        <dbReference type="ARBA" id="ARBA00008982"/>
    </source>
</evidence>
<dbReference type="Gene3D" id="3.40.50.1260">
    <property type="entry name" value="Phosphoglycerate kinase, N-terminal domain"/>
    <property type="match status" value="2"/>
</dbReference>
<evidence type="ECO:0000313" key="18">
    <source>
        <dbReference type="Proteomes" id="UP001314263"/>
    </source>
</evidence>
<evidence type="ECO:0000256" key="2">
    <source>
        <dbReference type="ARBA" id="ARBA00001946"/>
    </source>
</evidence>
<protein>
    <recommendedName>
        <fullName evidence="5 15">Phosphoglycerate kinase</fullName>
        <ecNumber evidence="5 15">2.7.2.3</ecNumber>
    </recommendedName>
</protein>
<evidence type="ECO:0000256" key="9">
    <source>
        <dbReference type="ARBA" id="ARBA00022777"/>
    </source>
</evidence>
<accession>A0AAV1IG49</accession>
<dbReference type="CDD" id="cd00318">
    <property type="entry name" value="Phosphoglycerate_kinase"/>
    <property type="match status" value="1"/>
</dbReference>
<dbReference type="PANTHER" id="PTHR11406">
    <property type="entry name" value="PHOSPHOGLYCERATE KINASE"/>
    <property type="match status" value="1"/>
</dbReference>
<evidence type="ECO:0000313" key="17">
    <source>
        <dbReference type="EMBL" id="CAK0785440.1"/>
    </source>
</evidence>
<dbReference type="PROSITE" id="PS00111">
    <property type="entry name" value="PGLYCERATE_KINASE"/>
    <property type="match status" value="1"/>
</dbReference>
<evidence type="ECO:0000256" key="6">
    <source>
        <dbReference type="ARBA" id="ARBA00022567"/>
    </source>
</evidence>
<evidence type="ECO:0000256" key="7">
    <source>
        <dbReference type="ARBA" id="ARBA00022679"/>
    </source>
</evidence>
<evidence type="ECO:0000256" key="5">
    <source>
        <dbReference type="ARBA" id="ARBA00013061"/>
    </source>
</evidence>
<evidence type="ECO:0000256" key="15">
    <source>
        <dbReference type="RuleBase" id="RU000532"/>
    </source>
</evidence>
<dbReference type="GO" id="GO:0019253">
    <property type="term" value="P:reductive pentose-phosphate cycle"/>
    <property type="evidence" value="ECO:0007669"/>
    <property type="project" value="UniProtKB-KW"/>
</dbReference>
<sequence>MITMRTQAPLAVSARPARSTQRVARPMSISTQLGQMARVSGTPLQTITAARMPAGIRRRHRLLVEAAKKSVGDLQKSDLEGKRVLVRADLNVPLDKDMNITDDTRIRAAIPTLKYLTDNGAKVLLTSHLGRPKDGPEDKFRLTPVVPRLEQLLGSKVKKVDDSIGPAVAEAVSAMSNGEVLVLENVRFYKEETKNDPGYAEKLAANADLYVNDAFGTAHRAHASTEGVTKFLDLSVAGFLLQKELDYLDGAVKEPKRPFVAIVGGSKVSSKIGVIESLIEKVDKIILGGGMIFTFYKARGMAVGSSLVEEDKLDLAKKLEEAAKAKGVEFILPTDVVIADKFDENANTKVVSADAIPEGWMGLDIGPDSLKAFQGALADAKTVIWNGPMGVFEFAAFAKGTYGVAETLAELTPKGTITIIGGGDSVAAVEKAGLAEKMSHISTGGGASLELLEGKVLPGVAALNEK</sequence>
<feature type="binding site" evidence="13">
    <location>
        <position position="187"/>
    </location>
    <ligand>
        <name>(2R)-3-phosphoglycerate</name>
        <dbReference type="ChEBI" id="CHEBI:58272"/>
    </ligand>
</feature>
<feature type="binding site" evidence="14">
    <location>
        <begin position="422"/>
        <end position="425"/>
    </location>
    <ligand>
        <name>ATP</name>
        <dbReference type="ChEBI" id="CHEBI:30616"/>
    </ligand>
</feature>
<keyword evidence="9 15" id="KW-0418">Kinase</keyword>
<keyword evidence="10 14" id="KW-0067">ATP-binding</keyword>
<feature type="binding site" evidence="14">
    <location>
        <position position="271"/>
    </location>
    <ligand>
        <name>ATP</name>
        <dbReference type="ChEBI" id="CHEBI:30616"/>
    </ligand>
</feature>
<dbReference type="PRINTS" id="PR00477">
    <property type="entry name" value="PHGLYCKINASE"/>
</dbReference>
<dbReference type="GO" id="GO:0004618">
    <property type="term" value="F:phosphoglycerate kinase activity"/>
    <property type="evidence" value="ECO:0007669"/>
    <property type="project" value="UniProtKB-EC"/>
</dbReference>
<dbReference type="AlphaFoldDB" id="A0AAV1IG49"/>
<dbReference type="InterPro" id="IPR015911">
    <property type="entry name" value="Phosphoglycerate_kinase_CS"/>
</dbReference>
<evidence type="ECO:0000256" key="4">
    <source>
        <dbReference type="ARBA" id="ARBA00011245"/>
    </source>
</evidence>
<reference evidence="17 18" key="1">
    <citation type="submission" date="2023-10" db="EMBL/GenBank/DDBJ databases">
        <authorList>
            <person name="Maclean D."/>
            <person name="Macfadyen A."/>
        </authorList>
    </citation>
    <scope>NUCLEOTIDE SEQUENCE [LARGE SCALE GENOMIC DNA]</scope>
</reference>
<comment type="pathway">
    <text evidence="12">Carbohydrate biosynthesis.</text>
</comment>
<keyword evidence="11" id="KW-0460">Magnesium</keyword>
<keyword evidence="6" id="KW-0113">Calvin cycle</keyword>
<feature type="binding site" evidence="13">
    <location>
        <position position="220"/>
    </location>
    <ligand>
        <name>(2R)-3-phosphoglycerate</name>
        <dbReference type="ChEBI" id="CHEBI:58272"/>
    </ligand>
</feature>
<dbReference type="InterPro" id="IPR001576">
    <property type="entry name" value="Phosphoglycerate_kinase"/>
</dbReference>
<dbReference type="EMBL" id="CAUYUE010000012">
    <property type="protein sequence ID" value="CAK0785440.1"/>
    <property type="molecule type" value="Genomic_DNA"/>
</dbReference>
<feature type="binding site" evidence="13">
    <location>
        <position position="105"/>
    </location>
    <ligand>
        <name>(2R)-3-phosphoglycerate</name>
        <dbReference type="ChEBI" id="CHEBI:58272"/>
    </ligand>
</feature>
<evidence type="ECO:0000256" key="14">
    <source>
        <dbReference type="PIRSR" id="PIRSR000724-2"/>
    </source>
</evidence>
<evidence type="ECO:0000256" key="8">
    <source>
        <dbReference type="ARBA" id="ARBA00022741"/>
    </source>
</evidence>
<evidence type="ECO:0000256" key="11">
    <source>
        <dbReference type="ARBA" id="ARBA00022842"/>
    </source>
</evidence>
<dbReference type="EC" id="2.7.2.3" evidence="5 15"/>
<dbReference type="SUPFAM" id="SSF53748">
    <property type="entry name" value="Phosphoglycerate kinase"/>
    <property type="match status" value="1"/>
</dbReference>
<keyword evidence="7 15" id="KW-0808">Transferase</keyword>
<dbReference type="FunFam" id="3.40.50.1260:FF:000006">
    <property type="entry name" value="Phosphoglycerate kinase"/>
    <property type="match status" value="1"/>
</dbReference>
<comment type="caution">
    <text evidence="17">The sequence shown here is derived from an EMBL/GenBank/DDBJ whole genome shotgun (WGS) entry which is preliminary data.</text>
</comment>
<feature type="binding site" evidence="13">
    <location>
        <begin position="128"/>
        <end position="131"/>
    </location>
    <ligand>
        <name>substrate</name>
    </ligand>
</feature>
<comment type="catalytic activity">
    <reaction evidence="1 15">
        <text>(2R)-3-phosphoglycerate + ATP = (2R)-3-phospho-glyceroyl phosphate + ADP</text>
        <dbReference type="Rhea" id="RHEA:14801"/>
        <dbReference type="ChEBI" id="CHEBI:30616"/>
        <dbReference type="ChEBI" id="CHEBI:57604"/>
        <dbReference type="ChEBI" id="CHEBI:58272"/>
        <dbReference type="ChEBI" id="CHEBI:456216"/>
        <dbReference type="EC" id="2.7.2.3"/>
    </reaction>
</comment>
<dbReference type="GO" id="GO:0005524">
    <property type="term" value="F:ATP binding"/>
    <property type="evidence" value="ECO:0007669"/>
    <property type="project" value="UniProtKB-KW"/>
</dbReference>
<organism evidence="17 18">
    <name type="scientific">Coccomyxa viridis</name>
    <dbReference type="NCBI Taxonomy" id="1274662"/>
    <lineage>
        <taxon>Eukaryota</taxon>
        <taxon>Viridiplantae</taxon>
        <taxon>Chlorophyta</taxon>
        <taxon>core chlorophytes</taxon>
        <taxon>Trebouxiophyceae</taxon>
        <taxon>Trebouxiophyceae incertae sedis</taxon>
        <taxon>Coccomyxaceae</taxon>
        <taxon>Coccomyxa</taxon>
    </lineage>
</organism>
<evidence type="ECO:0000256" key="10">
    <source>
        <dbReference type="ARBA" id="ARBA00022840"/>
    </source>
</evidence>
<comment type="subunit">
    <text evidence="4 16">Monomer.</text>
</comment>
<feature type="binding site" evidence="13">
    <location>
        <begin position="89"/>
        <end position="91"/>
    </location>
    <ligand>
        <name>substrate</name>
    </ligand>
</feature>
<dbReference type="GO" id="GO:0043531">
    <property type="term" value="F:ADP binding"/>
    <property type="evidence" value="ECO:0007669"/>
    <property type="project" value="TreeGrafter"/>
</dbReference>